<name>A0ABX1ZMY1_9BACL</name>
<keyword evidence="1" id="KW-0812">Transmembrane</keyword>
<dbReference type="EMBL" id="WHNZ01000026">
    <property type="protein sequence ID" value="NOV01018.1"/>
    <property type="molecule type" value="Genomic_DNA"/>
</dbReference>
<organism evidence="2 3">
    <name type="scientific">Paenibacillus planticolens</name>
    <dbReference type="NCBI Taxonomy" id="2654976"/>
    <lineage>
        <taxon>Bacteria</taxon>
        <taxon>Bacillati</taxon>
        <taxon>Bacillota</taxon>
        <taxon>Bacilli</taxon>
        <taxon>Bacillales</taxon>
        <taxon>Paenibacillaceae</taxon>
        <taxon>Paenibacillus</taxon>
    </lineage>
</organism>
<keyword evidence="1" id="KW-0472">Membrane</keyword>
<proteinExistence type="predicted"/>
<dbReference type="Proteomes" id="UP000618579">
    <property type="component" value="Unassembled WGS sequence"/>
</dbReference>
<sequence>MMRKNMIIVSVCVVIILSISVFMYDMKDNPNSMKNRLSKETLSHFYDVYAKGMDGVSEFMKNNNAGSLANYRFYYGEILGYQIEKIKDLDPLHKEAKVKVQVKDKQKAYTDFITLELINNKWLISSYSSSSKEGWPTLP</sequence>
<gene>
    <name evidence="2" type="ORF">GC097_13445</name>
</gene>
<reference evidence="2 3" key="1">
    <citation type="submission" date="2019-10" db="EMBL/GenBank/DDBJ databases">
        <title>Description of Paenibacillus pedi sp. nov.</title>
        <authorList>
            <person name="Carlier A."/>
            <person name="Qi S."/>
        </authorList>
    </citation>
    <scope>NUCLEOTIDE SEQUENCE [LARGE SCALE GENOMIC DNA]</scope>
    <source>
        <strain evidence="2 3">LMG 31457</strain>
    </source>
</reference>
<keyword evidence="1" id="KW-1133">Transmembrane helix</keyword>
<evidence type="ECO:0008006" key="4">
    <source>
        <dbReference type="Google" id="ProtNLM"/>
    </source>
</evidence>
<evidence type="ECO:0000313" key="3">
    <source>
        <dbReference type="Proteomes" id="UP000618579"/>
    </source>
</evidence>
<evidence type="ECO:0000256" key="1">
    <source>
        <dbReference type="SAM" id="Phobius"/>
    </source>
</evidence>
<feature type="transmembrane region" description="Helical" evidence="1">
    <location>
        <begin position="6"/>
        <end position="24"/>
    </location>
</feature>
<accession>A0ABX1ZMY1</accession>
<keyword evidence="3" id="KW-1185">Reference proteome</keyword>
<evidence type="ECO:0000313" key="2">
    <source>
        <dbReference type="EMBL" id="NOV01018.1"/>
    </source>
</evidence>
<comment type="caution">
    <text evidence="2">The sequence shown here is derived from an EMBL/GenBank/DDBJ whole genome shotgun (WGS) entry which is preliminary data.</text>
</comment>
<protein>
    <recommendedName>
        <fullName evidence="4">DUF4878 domain-containing protein</fullName>
    </recommendedName>
</protein>